<dbReference type="STRING" id="36166.T1GQQ7"/>
<dbReference type="HOGENOM" id="CLU_1782105_0_0_1"/>
<dbReference type="EMBL" id="CAQQ02058882">
    <property type="status" value="NOT_ANNOTATED_CDS"/>
    <property type="molecule type" value="Genomic_DNA"/>
</dbReference>
<reference evidence="1" key="2">
    <citation type="submission" date="2015-06" db="UniProtKB">
        <authorList>
            <consortium name="EnsemblMetazoa"/>
        </authorList>
    </citation>
    <scope>IDENTIFICATION</scope>
</reference>
<keyword evidence="2" id="KW-1185">Reference proteome</keyword>
<evidence type="ECO:0000313" key="1">
    <source>
        <dbReference type="EnsemblMetazoa" id="MESCA005970-PA"/>
    </source>
</evidence>
<reference evidence="2" key="1">
    <citation type="submission" date="2013-02" db="EMBL/GenBank/DDBJ databases">
        <authorList>
            <person name="Hughes D."/>
        </authorList>
    </citation>
    <scope>NUCLEOTIDE SEQUENCE</scope>
    <source>
        <strain>Durham</strain>
        <strain evidence="2">NC isolate 2 -- Noor lab</strain>
    </source>
</reference>
<dbReference type="EnsemblMetazoa" id="MESCA005970-RA">
    <property type="protein sequence ID" value="MESCA005970-PA"/>
    <property type="gene ID" value="MESCA005970"/>
</dbReference>
<organism evidence="1 2">
    <name type="scientific">Megaselia scalaris</name>
    <name type="common">Humpbacked fly</name>
    <name type="synonym">Phora scalaris</name>
    <dbReference type="NCBI Taxonomy" id="36166"/>
    <lineage>
        <taxon>Eukaryota</taxon>
        <taxon>Metazoa</taxon>
        <taxon>Ecdysozoa</taxon>
        <taxon>Arthropoda</taxon>
        <taxon>Hexapoda</taxon>
        <taxon>Insecta</taxon>
        <taxon>Pterygota</taxon>
        <taxon>Neoptera</taxon>
        <taxon>Endopterygota</taxon>
        <taxon>Diptera</taxon>
        <taxon>Brachycera</taxon>
        <taxon>Muscomorpha</taxon>
        <taxon>Platypezoidea</taxon>
        <taxon>Phoridae</taxon>
        <taxon>Megaseliini</taxon>
        <taxon>Megaselia</taxon>
    </lineage>
</organism>
<proteinExistence type="predicted"/>
<accession>T1GQQ7</accession>
<evidence type="ECO:0000313" key="2">
    <source>
        <dbReference type="Proteomes" id="UP000015102"/>
    </source>
</evidence>
<protein>
    <submittedName>
        <fullName evidence="1">Uncharacterized protein</fullName>
    </submittedName>
</protein>
<dbReference type="AlphaFoldDB" id="T1GQQ7"/>
<name>T1GQQ7_MEGSC</name>
<sequence>RQLSKEDPFNQETVLDDTSITEISEKDIFEKHEICESVDDTAEIEPFKPKTILKLREFHKGDLVRYGERFKKTGLRWRKATIVEKITSISYKLNINGEDKTVHVGFLKRDNNQKVNFGGKEYLEIDYEQLEEEEEAERNYSIWDRT</sequence>
<dbReference type="Proteomes" id="UP000015102">
    <property type="component" value="Unassembled WGS sequence"/>
</dbReference>